<keyword evidence="12" id="KW-1185">Reference proteome</keyword>
<evidence type="ECO:0000256" key="8">
    <source>
        <dbReference type="RuleBase" id="RU004005"/>
    </source>
</evidence>
<evidence type="ECO:0000256" key="4">
    <source>
        <dbReference type="ARBA" id="ARBA00022980"/>
    </source>
</evidence>
<keyword evidence="3 7" id="KW-0694">RNA-binding</keyword>
<dbReference type="InterPro" id="IPR036394">
    <property type="entry name" value="Ribosomal_uL22_sf"/>
</dbReference>
<dbReference type="EMBL" id="OX336137">
    <property type="protein sequence ID" value="CAI2719434.1"/>
    <property type="molecule type" value="Genomic_DNA"/>
</dbReference>
<evidence type="ECO:0000256" key="9">
    <source>
        <dbReference type="RuleBase" id="RU004006"/>
    </source>
</evidence>
<keyword evidence="4 7" id="KW-0689">Ribosomal protein</keyword>
<evidence type="ECO:0000256" key="6">
    <source>
        <dbReference type="ARBA" id="ARBA00035207"/>
    </source>
</evidence>
<dbReference type="Pfam" id="PF00237">
    <property type="entry name" value="Ribosomal_L22"/>
    <property type="match status" value="1"/>
</dbReference>
<dbReference type="InterPro" id="IPR047867">
    <property type="entry name" value="Ribosomal_uL22_bac/org-type"/>
</dbReference>
<name>A0ABN8W083_9BACT</name>
<evidence type="ECO:0000256" key="5">
    <source>
        <dbReference type="ARBA" id="ARBA00023274"/>
    </source>
</evidence>
<evidence type="ECO:0000256" key="2">
    <source>
        <dbReference type="ARBA" id="ARBA00022730"/>
    </source>
</evidence>
<accession>A0ABN8W083</accession>
<dbReference type="InterPro" id="IPR001063">
    <property type="entry name" value="Ribosomal_uL22"/>
</dbReference>
<comment type="subunit">
    <text evidence="7 9">Part of the 50S ribosomal subunit.</text>
</comment>
<comment type="similarity">
    <text evidence="1 7 8">Belongs to the universal ribosomal protein uL22 family.</text>
</comment>
<keyword evidence="2 7" id="KW-0699">rRNA-binding</keyword>
<dbReference type="PANTHER" id="PTHR13501:SF8">
    <property type="entry name" value="LARGE RIBOSOMAL SUBUNIT PROTEIN UL22M"/>
    <property type="match status" value="1"/>
</dbReference>
<dbReference type="HAMAP" id="MF_01331_B">
    <property type="entry name" value="Ribosomal_uL22_B"/>
    <property type="match status" value="1"/>
</dbReference>
<sequence>MMDVKAQLKHARTAPRKARLIADMIRGKNVNDAMNILVFTRKKAAGLFQKLLKSALANAEENHKVLDVEDLYVKKVTVDEGVTMKRQLPRARGMTTLIRKRTSHITLVLDEKE</sequence>
<dbReference type="InterPro" id="IPR005727">
    <property type="entry name" value="Ribosomal_uL22_bac/chlpt-type"/>
</dbReference>
<dbReference type="Gene3D" id="3.90.470.10">
    <property type="entry name" value="Ribosomal protein L22/L17"/>
    <property type="match status" value="1"/>
</dbReference>
<evidence type="ECO:0000256" key="10">
    <source>
        <dbReference type="RuleBase" id="RU004008"/>
    </source>
</evidence>
<comment type="function">
    <text evidence="7">The globular domain of the protein is located near the polypeptide exit tunnel on the outside of the subunit, while an extended beta-hairpin is found that lines the wall of the exit tunnel in the center of the 70S ribosome.</text>
</comment>
<dbReference type="SUPFAM" id="SSF54843">
    <property type="entry name" value="Ribosomal protein L22"/>
    <property type="match status" value="1"/>
</dbReference>
<dbReference type="PANTHER" id="PTHR13501">
    <property type="entry name" value="CHLOROPLAST 50S RIBOSOMAL PROTEIN L22-RELATED"/>
    <property type="match status" value="1"/>
</dbReference>
<keyword evidence="5 7" id="KW-0687">Ribonucleoprotein</keyword>
<evidence type="ECO:0000313" key="12">
    <source>
        <dbReference type="Proteomes" id="UP001157733"/>
    </source>
</evidence>
<gene>
    <name evidence="7 11" type="primary">rplV</name>
    <name evidence="11" type="ORF">NSPWAT_2578</name>
</gene>
<dbReference type="CDD" id="cd00336">
    <property type="entry name" value="Ribosomal_L22"/>
    <property type="match status" value="1"/>
</dbReference>
<dbReference type="NCBIfam" id="TIGR01044">
    <property type="entry name" value="rplV_bact"/>
    <property type="match status" value="1"/>
</dbReference>
<evidence type="ECO:0000256" key="3">
    <source>
        <dbReference type="ARBA" id="ARBA00022884"/>
    </source>
</evidence>
<evidence type="ECO:0000313" key="11">
    <source>
        <dbReference type="EMBL" id="CAI2719434.1"/>
    </source>
</evidence>
<dbReference type="Proteomes" id="UP001157733">
    <property type="component" value="Chromosome"/>
</dbReference>
<evidence type="ECO:0000256" key="1">
    <source>
        <dbReference type="ARBA" id="ARBA00009451"/>
    </source>
</evidence>
<reference evidence="11 12" key="1">
    <citation type="submission" date="2022-09" db="EMBL/GenBank/DDBJ databases">
        <authorList>
            <person name="Kop L."/>
        </authorList>
    </citation>
    <scope>NUCLEOTIDE SEQUENCE [LARGE SCALE GENOMIC DNA]</scope>
    <source>
        <strain evidence="11 12">347</strain>
    </source>
</reference>
<comment type="function">
    <text evidence="7 10">This protein binds specifically to 23S rRNA; its binding is stimulated by other ribosomal proteins, e.g., L4, L17, and L20. It is important during the early stages of 50S assembly. It makes multiple contacts with different domains of the 23S rRNA in the assembled 50S subunit and ribosome.</text>
</comment>
<organism evidence="11 12">
    <name type="scientific">Nitrospina watsonii</name>
    <dbReference type="NCBI Taxonomy" id="1323948"/>
    <lineage>
        <taxon>Bacteria</taxon>
        <taxon>Pseudomonadati</taxon>
        <taxon>Nitrospinota/Tectimicrobiota group</taxon>
        <taxon>Nitrospinota</taxon>
        <taxon>Nitrospinia</taxon>
        <taxon>Nitrospinales</taxon>
        <taxon>Nitrospinaceae</taxon>
        <taxon>Nitrospina</taxon>
    </lineage>
</organism>
<evidence type="ECO:0000256" key="7">
    <source>
        <dbReference type="HAMAP-Rule" id="MF_01331"/>
    </source>
</evidence>
<proteinExistence type="inferred from homology"/>
<protein>
    <recommendedName>
        <fullName evidence="6 7">Large ribosomal subunit protein uL22</fullName>
    </recommendedName>
</protein>